<dbReference type="GO" id="GO:0005930">
    <property type="term" value="C:axoneme"/>
    <property type="evidence" value="ECO:0007669"/>
    <property type="project" value="TreeGrafter"/>
</dbReference>
<evidence type="ECO:0000256" key="2">
    <source>
        <dbReference type="ARBA" id="ARBA00022490"/>
    </source>
</evidence>
<name>A0A0F7UB22_NEOCL</name>
<evidence type="ECO:0000256" key="8">
    <source>
        <dbReference type="ARBA" id="ARBA00037822"/>
    </source>
</evidence>
<keyword evidence="5" id="KW-0969">Cilium</keyword>
<sequence length="230" mass="26081">MEVRTLEFGLSAVASQGVTLNLYEKVSLDLALVKLKKRDRVERDLFFWGKLCCQEADYFISYVMEDEQSSYPTKKFYYSAGTFDFRDLPVLTDEQKKQLDALGKIILTGVPNRVIELKNEEGTVAAETDNKEDDESDTDNHSTNHRGALNEVHALSHLIYRIDDATAAVPRGAFRLKYGNKIAPSPEFTGLSFGEAQKFSSWVHFRPAKNLETLQALASKDYQAFRHQNS</sequence>
<evidence type="ECO:0000256" key="3">
    <source>
        <dbReference type="ARBA" id="ARBA00022794"/>
    </source>
</evidence>
<dbReference type="PANTHER" id="PTHR22069">
    <property type="entry name" value="MITOCHONDRIAL RIBOSOMAL PROTEIN S18"/>
    <property type="match status" value="1"/>
</dbReference>
<comment type="similarity">
    <text evidence="9">Belongs to the flagellar radial spoke RSP9 family.</text>
</comment>
<feature type="region of interest" description="Disordered" evidence="11">
    <location>
        <begin position="118"/>
        <end position="145"/>
    </location>
</feature>
<evidence type="ECO:0000313" key="12">
    <source>
        <dbReference type="EMBL" id="CEL67069.1"/>
    </source>
</evidence>
<evidence type="ECO:0000256" key="11">
    <source>
        <dbReference type="SAM" id="MobiDB-lite"/>
    </source>
</evidence>
<keyword evidence="7" id="KW-0966">Cell projection</keyword>
<dbReference type="AlphaFoldDB" id="A0A0F7UB22"/>
<dbReference type="GO" id="GO:0044458">
    <property type="term" value="P:motile cilium assembly"/>
    <property type="evidence" value="ECO:0007669"/>
    <property type="project" value="TreeGrafter"/>
</dbReference>
<organism evidence="12">
    <name type="scientific">Neospora caninum (strain Liverpool)</name>
    <dbReference type="NCBI Taxonomy" id="572307"/>
    <lineage>
        <taxon>Eukaryota</taxon>
        <taxon>Sar</taxon>
        <taxon>Alveolata</taxon>
        <taxon>Apicomplexa</taxon>
        <taxon>Conoidasida</taxon>
        <taxon>Coccidia</taxon>
        <taxon>Eucoccidiorida</taxon>
        <taxon>Eimeriorina</taxon>
        <taxon>Sarcocystidae</taxon>
        <taxon>Neospora</taxon>
    </lineage>
</organism>
<comment type="subcellular location">
    <subcellularLocation>
        <location evidence="8">Cell projection</location>
        <location evidence="8">Kinocilium</location>
    </subcellularLocation>
    <subcellularLocation>
        <location evidence="1">Cytoplasm</location>
        <location evidence="1">Cytoskeleton</location>
        <location evidence="1">Flagellum axoneme</location>
    </subcellularLocation>
</comment>
<evidence type="ECO:0000256" key="1">
    <source>
        <dbReference type="ARBA" id="ARBA00004611"/>
    </source>
</evidence>
<dbReference type="GO" id="GO:0060294">
    <property type="term" value="P:cilium movement involved in cell motility"/>
    <property type="evidence" value="ECO:0007669"/>
    <property type="project" value="TreeGrafter"/>
</dbReference>
<evidence type="ECO:0000256" key="9">
    <source>
        <dbReference type="ARBA" id="ARBA00038319"/>
    </source>
</evidence>
<evidence type="ECO:0000256" key="4">
    <source>
        <dbReference type="ARBA" id="ARBA00022846"/>
    </source>
</evidence>
<keyword evidence="2" id="KW-0963">Cytoplasm</keyword>
<dbReference type="PANTHER" id="PTHR22069:SF0">
    <property type="entry name" value="RADIAL SPOKE HEAD PROTEIN 9 HOMOLOG"/>
    <property type="match status" value="1"/>
</dbReference>
<dbReference type="EMBL" id="LN714482">
    <property type="protein sequence ID" value="CEL67069.1"/>
    <property type="molecule type" value="Genomic_DNA"/>
</dbReference>
<evidence type="ECO:0000256" key="10">
    <source>
        <dbReference type="ARBA" id="ARBA00041080"/>
    </source>
</evidence>
<keyword evidence="3" id="KW-0970">Cilium biogenesis/degradation</keyword>
<protein>
    <recommendedName>
        <fullName evidence="10">Radial spoke head protein 9 homolog</fullName>
    </recommendedName>
</protein>
<keyword evidence="4" id="KW-0282">Flagellum</keyword>
<gene>
    <name evidence="12" type="ORF">BN1204_028740</name>
</gene>
<dbReference type="GO" id="GO:0035082">
    <property type="term" value="P:axoneme assembly"/>
    <property type="evidence" value="ECO:0007669"/>
    <property type="project" value="InterPro"/>
</dbReference>
<proteinExistence type="inferred from homology"/>
<evidence type="ECO:0000256" key="6">
    <source>
        <dbReference type="ARBA" id="ARBA00023212"/>
    </source>
</evidence>
<dbReference type="InterPro" id="IPR055316">
    <property type="entry name" value="RSP9"/>
</dbReference>
<evidence type="ECO:0000256" key="7">
    <source>
        <dbReference type="ARBA" id="ARBA00023273"/>
    </source>
</evidence>
<evidence type="ECO:0000256" key="5">
    <source>
        <dbReference type="ARBA" id="ARBA00023069"/>
    </source>
</evidence>
<accession>A0A0F7UB22</accession>
<reference evidence="12" key="1">
    <citation type="journal article" date="2015" name="PLoS ONE">
        <title>Comprehensive Evaluation of Toxoplasma gondii VEG and Neospora caninum LIV Genomes with Tachyzoite Stage Transcriptome and Proteome Defines Novel Transcript Features.</title>
        <authorList>
            <person name="Ramaprasad A."/>
            <person name="Mourier T."/>
            <person name="Naeem R."/>
            <person name="Malas T.B."/>
            <person name="Moussa E."/>
            <person name="Panigrahi A."/>
            <person name="Vermont S.J."/>
            <person name="Otto T.D."/>
            <person name="Wastling J."/>
            <person name="Pain A."/>
        </authorList>
    </citation>
    <scope>NUCLEOTIDE SEQUENCE</scope>
    <source>
        <strain evidence="12">Liverpool</strain>
    </source>
</reference>
<keyword evidence="6" id="KW-0206">Cytoskeleton</keyword>